<gene>
    <name evidence="2" type="ordered locus">Os07g0232950</name>
    <name evidence="2" type="ORF">OSNPB_070232950</name>
</gene>
<proteinExistence type="predicted"/>
<feature type="region of interest" description="Disordered" evidence="1">
    <location>
        <begin position="92"/>
        <end position="122"/>
    </location>
</feature>
<evidence type="ECO:0000256" key="1">
    <source>
        <dbReference type="SAM" id="MobiDB-lite"/>
    </source>
</evidence>
<dbReference type="Proteomes" id="UP000059680">
    <property type="component" value="Chromosome 7"/>
</dbReference>
<reference evidence="2 3" key="2">
    <citation type="journal article" date="2013" name="Plant Cell Physiol.">
        <title>Rice Annotation Project Database (RAP-DB): an integrative and interactive database for rice genomics.</title>
        <authorList>
            <person name="Sakai H."/>
            <person name="Lee S.S."/>
            <person name="Tanaka T."/>
            <person name="Numa H."/>
            <person name="Kim J."/>
            <person name="Kawahara Y."/>
            <person name="Wakimoto H."/>
            <person name="Yang C.C."/>
            <person name="Iwamoto M."/>
            <person name="Abe T."/>
            <person name="Yamada Y."/>
            <person name="Muto A."/>
            <person name="Inokuchi H."/>
            <person name="Ikemura T."/>
            <person name="Matsumoto T."/>
            <person name="Sasaki T."/>
            <person name="Itoh T."/>
        </authorList>
    </citation>
    <scope>NUCLEOTIDE SEQUENCE [LARGE SCALE GENOMIC DNA]</scope>
    <source>
        <strain evidence="3">cv. Nipponbare</strain>
    </source>
</reference>
<dbReference type="AlphaFoldDB" id="A0A0P0X460"/>
<keyword evidence="3" id="KW-1185">Reference proteome</keyword>
<evidence type="ECO:0000313" key="2">
    <source>
        <dbReference type="EMBL" id="BAT00725.1"/>
    </source>
</evidence>
<dbReference type="Gramene" id="Os07t0232950-00">
    <property type="protein sequence ID" value="Os07t0232950-00"/>
    <property type="gene ID" value="Os07g0232950"/>
</dbReference>
<evidence type="ECO:0000313" key="3">
    <source>
        <dbReference type="Proteomes" id="UP000059680"/>
    </source>
</evidence>
<reference evidence="2 3" key="3">
    <citation type="journal article" date="2013" name="Rice">
        <title>Improvement of the Oryza sativa Nipponbare reference genome using next generation sequence and optical map data.</title>
        <authorList>
            <person name="Kawahara Y."/>
            <person name="de la Bastide M."/>
            <person name="Hamilton J.P."/>
            <person name="Kanamori H."/>
            <person name="McCombie W.R."/>
            <person name="Ouyang S."/>
            <person name="Schwartz D.C."/>
            <person name="Tanaka T."/>
            <person name="Wu J."/>
            <person name="Zhou S."/>
            <person name="Childs K.L."/>
            <person name="Davidson R.M."/>
            <person name="Lin H."/>
            <person name="Quesada-Ocampo L."/>
            <person name="Vaillancourt B."/>
            <person name="Sakai H."/>
            <person name="Lee S.S."/>
            <person name="Kim J."/>
            <person name="Numa H."/>
            <person name="Itoh T."/>
            <person name="Buell C.R."/>
            <person name="Matsumoto T."/>
        </authorList>
    </citation>
    <scope>NUCLEOTIDE SEQUENCE [LARGE SCALE GENOMIC DNA]</scope>
    <source>
        <strain evidence="3">cv. Nipponbare</strain>
    </source>
</reference>
<accession>A0A0P0X460</accession>
<reference evidence="3" key="1">
    <citation type="journal article" date="2005" name="Nature">
        <title>The map-based sequence of the rice genome.</title>
        <authorList>
            <consortium name="International rice genome sequencing project (IRGSP)"/>
            <person name="Matsumoto T."/>
            <person name="Wu J."/>
            <person name="Kanamori H."/>
            <person name="Katayose Y."/>
            <person name="Fujisawa M."/>
            <person name="Namiki N."/>
            <person name="Mizuno H."/>
            <person name="Yamamoto K."/>
            <person name="Antonio B.A."/>
            <person name="Baba T."/>
            <person name="Sakata K."/>
            <person name="Nagamura Y."/>
            <person name="Aoki H."/>
            <person name="Arikawa K."/>
            <person name="Arita K."/>
            <person name="Bito T."/>
            <person name="Chiden Y."/>
            <person name="Fujitsuka N."/>
            <person name="Fukunaka R."/>
            <person name="Hamada M."/>
            <person name="Harada C."/>
            <person name="Hayashi A."/>
            <person name="Hijishita S."/>
            <person name="Honda M."/>
            <person name="Hosokawa S."/>
            <person name="Ichikawa Y."/>
            <person name="Idonuma A."/>
            <person name="Iijima M."/>
            <person name="Ikeda M."/>
            <person name="Ikeno M."/>
            <person name="Ito K."/>
            <person name="Ito S."/>
            <person name="Ito T."/>
            <person name="Ito Y."/>
            <person name="Ito Y."/>
            <person name="Iwabuchi A."/>
            <person name="Kamiya K."/>
            <person name="Karasawa W."/>
            <person name="Kurita K."/>
            <person name="Katagiri S."/>
            <person name="Kikuta A."/>
            <person name="Kobayashi H."/>
            <person name="Kobayashi N."/>
            <person name="Machita K."/>
            <person name="Maehara T."/>
            <person name="Masukawa M."/>
            <person name="Mizubayashi T."/>
            <person name="Mukai Y."/>
            <person name="Nagasaki H."/>
            <person name="Nagata Y."/>
            <person name="Naito S."/>
            <person name="Nakashima M."/>
            <person name="Nakama Y."/>
            <person name="Nakamichi Y."/>
            <person name="Nakamura M."/>
            <person name="Meguro A."/>
            <person name="Negishi M."/>
            <person name="Ohta I."/>
            <person name="Ohta T."/>
            <person name="Okamoto M."/>
            <person name="Ono N."/>
            <person name="Saji S."/>
            <person name="Sakaguchi M."/>
            <person name="Sakai K."/>
            <person name="Shibata M."/>
            <person name="Shimokawa T."/>
            <person name="Song J."/>
            <person name="Takazaki Y."/>
            <person name="Terasawa K."/>
            <person name="Tsugane M."/>
            <person name="Tsuji K."/>
            <person name="Ueda S."/>
            <person name="Waki K."/>
            <person name="Yamagata H."/>
            <person name="Yamamoto M."/>
            <person name="Yamamoto S."/>
            <person name="Yamane H."/>
            <person name="Yoshiki S."/>
            <person name="Yoshihara R."/>
            <person name="Yukawa K."/>
            <person name="Zhong H."/>
            <person name="Yano M."/>
            <person name="Yuan Q."/>
            <person name="Ouyang S."/>
            <person name="Liu J."/>
            <person name="Jones K.M."/>
            <person name="Gansberger K."/>
            <person name="Moffat K."/>
            <person name="Hill J."/>
            <person name="Bera J."/>
            <person name="Fadrosh D."/>
            <person name="Jin S."/>
            <person name="Johri S."/>
            <person name="Kim M."/>
            <person name="Overton L."/>
            <person name="Reardon M."/>
            <person name="Tsitrin T."/>
            <person name="Vuong H."/>
            <person name="Weaver B."/>
            <person name="Ciecko A."/>
            <person name="Tallon L."/>
            <person name="Jackson J."/>
            <person name="Pai G."/>
            <person name="Aken S.V."/>
            <person name="Utterback T."/>
            <person name="Reidmuller S."/>
            <person name="Feldblyum T."/>
            <person name="Hsiao J."/>
            <person name="Zismann V."/>
            <person name="Iobst S."/>
            <person name="de Vazeille A.R."/>
            <person name="Buell C.R."/>
            <person name="Ying K."/>
            <person name="Li Y."/>
            <person name="Lu T."/>
            <person name="Huang Y."/>
            <person name="Zhao Q."/>
            <person name="Feng Q."/>
            <person name="Zhang L."/>
            <person name="Zhu J."/>
            <person name="Weng Q."/>
            <person name="Mu J."/>
            <person name="Lu Y."/>
            <person name="Fan D."/>
            <person name="Liu Y."/>
            <person name="Guan J."/>
            <person name="Zhang Y."/>
            <person name="Yu S."/>
            <person name="Liu X."/>
            <person name="Zhang Y."/>
            <person name="Hong G."/>
            <person name="Han B."/>
            <person name="Choisne N."/>
            <person name="Demange N."/>
            <person name="Orjeda G."/>
            <person name="Samain S."/>
            <person name="Cattolico L."/>
            <person name="Pelletier E."/>
            <person name="Couloux A."/>
            <person name="Segurens B."/>
            <person name="Wincker P."/>
            <person name="D'Hont A."/>
            <person name="Scarpelli C."/>
            <person name="Weissenbach J."/>
            <person name="Salanoubat M."/>
            <person name="Quetier F."/>
            <person name="Yu Y."/>
            <person name="Kim H.R."/>
            <person name="Rambo T."/>
            <person name="Currie J."/>
            <person name="Collura K."/>
            <person name="Luo M."/>
            <person name="Yang T."/>
            <person name="Ammiraju J.S.S."/>
            <person name="Engler F."/>
            <person name="Soderlund C."/>
            <person name="Wing R.A."/>
            <person name="Palmer L.E."/>
            <person name="de la Bastide M."/>
            <person name="Spiegel L."/>
            <person name="Nascimento L."/>
            <person name="Zutavern T."/>
            <person name="O'Shaughnessy A."/>
            <person name="Dike S."/>
            <person name="Dedhia N."/>
            <person name="Preston R."/>
            <person name="Balija V."/>
            <person name="McCombie W.R."/>
            <person name="Chow T."/>
            <person name="Chen H."/>
            <person name="Chung M."/>
            <person name="Chen C."/>
            <person name="Shaw J."/>
            <person name="Wu H."/>
            <person name="Hsiao K."/>
            <person name="Chao Y."/>
            <person name="Chu M."/>
            <person name="Cheng C."/>
            <person name="Hour A."/>
            <person name="Lee P."/>
            <person name="Lin S."/>
            <person name="Lin Y."/>
            <person name="Liou J."/>
            <person name="Liu S."/>
            <person name="Hsing Y."/>
            <person name="Raghuvanshi S."/>
            <person name="Mohanty A."/>
            <person name="Bharti A.K."/>
            <person name="Gaur A."/>
            <person name="Gupta V."/>
            <person name="Kumar D."/>
            <person name="Ravi V."/>
            <person name="Vij S."/>
            <person name="Kapur A."/>
            <person name="Khurana P."/>
            <person name="Khurana P."/>
            <person name="Khurana J.P."/>
            <person name="Tyagi A.K."/>
            <person name="Gaikwad K."/>
            <person name="Singh A."/>
            <person name="Dalal V."/>
            <person name="Srivastava S."/>
            <person name="Dixit A."/>
            <person name="Pal A.K."/>
            <person name="Ghazi I.A."/>
            <person name="Yadav M."/>
            <person name="Pandit A."/>
            <person name="Bhargava A."/>
            <person name="Sureshbabu K."/>
            <person name="Batra K."/>
            <person name="Sharma T.R."/>
            <person name="Mohapatra T."/>
            <person name="Singh N.K."/>
            <person name="Messing J."/>
            <person name="Nelson A.B."/>
            <person name="Fuks G."/>
            <person name="Kavchok S."/>
            <person name="Keizer G."/>
            <person name="Linton E."/>
            <person name="Llaca V."/>
            <person name="Song R."/>
            <person name="Tanyolac B."/>
            <person name="Young S."/>
            <person name="Ho-Il K."/>
            <person name="Hahn J.H."/>
            <person name="Sangsakoo G."/>
            <person name="Vanavichit A."/>
            <person name="de Mattos Luiz.A.T."/>
            <person name="Zimmer P.D."/>
            <person name="Malone G."/>
            <person name="Dellagostin O."/>
            <person name="de Oliveira A.C."/>
            <person name="Bevan M."/>
            <person name="Bancroft I."/>
            <person name="Minx P."/>
            <person name="Cordum H."/>
            <person name="Wilson R."/>
            <person name="Cheng Z."/>
            <person name="Jin W."/>
            <person name="Jiang J."/>
            <person name="Leong S.A."/>
            <person name="Iwama H."/>
            <person name="Gojobori T."/>
            <person name="Itoh T."/>
            <person name="Niimura Y."/>
            <person name="Fujii Y."/>
            <person name="Habara T."/>
            <person name="Sakai H."/>
            <person name="Sato Y."/>
            <person name="Wilson G."/>
            <person name="Kumar K."/>
            <person name="McCouch S."/>
            <person name="Juretic N."/>
            <person name="Hoen D."/>
            <person name="Wright S."/>
            <person name="Bruskiewich R."/>
            <person name="Bureau T."/>
            <person name="Miyao A."/>
            <person name="Hirochika H."/>
            <person name="Nishikawa T."/>
            <person name="Kadowaki K."/>
            <person name="Sugiura M."/>
            <person name="Burr B."/>
            <person name="Sasaki T."/>
        </authorList>
    </citation>
    <scope>NUCLEOTIDE SEQUENCE [LARGE SCALE GENOMIC DNA]</scope>
    <source>
        <strain evidence="3">cv. Nipponbare</strain>
    </source>
</reference>
<dbReference type="EMBL" id="AP014963">
    <property type="protein sequence ID" value="BAT00725.1"/>
    <property type="molecule type" value="Genomic_DNA"/>
</dbReference>
<organism evidence="2 3">
    <name type="scientific">Oryza sativa subsp. japonica</name>
    <name type="common">Rice</name>
    <dbReference type="NCBI Taxonomy" id="39947"/>
    <lineage>
        <taxon>Eukaryota</taxon>
        <taxon>Viridiplantae</taxon>
        <taxon>Streptophyta</taxon>
        <taxon>Embryophyta</taxon>
        <taxon>Tracheophyta</taxon>
        <taxon>Spermatophyta</taxon>
        <taxon>Magnoliopsida</taxon>
        <taxon>Liliopsida</taxon>
        <taxon>Poales</taxon>
        <taxon>Poaceae</taxon>
        <taxon>BOP clade</taxon>
        <taxon>Oryzoideae</taxon>
        <taxon>Oryzeae</taxon>
        <taxon>Oryzinae</taxon>
        <taxon>Oryza</taxon>
        <taxon>Oryza sativa</taxon>
    </lineage>
</organism>
<protein>
    <submittedName>
        <fullName evidence="2">Os07g0232950 protein</fullName>
    </submittedName>
</protein>
<dbReference type="InParanoid" id="A0A0P0X460"/>
<sequence>MSVAWLVSIAAADPEMPMDTPTSAAASAAASFIPSPTIIVGPNLALRPLTSRTLSSGRSSEWSSSMTPPSWPCACVAAALLSPVSITDLMPSDPSSRIASAAPVRQSSESEKTPASSPSQIT</sequence>
<feature type="compositionally biased region" description="Polar residues" evidence="1">
    <location>
        <begin position="113"/>
        <end position="122"/>
    </location>
</feature>
<dbReference type="PaxDb" id="39947-A0A0P0X460"/>
<name>A0A0P0X460_ORYSJ</name>